<proteinExistence type="predicted"/>
<dbReference type="Gene3D" id="1.10.150.50">
    <property type="entry name" value="Transcription Factor, Ets-1"/>
    <property type="match status" value="1"/>
</dbReference>
<evidence type="ECO:0000313" key="3">
    <source>
        <dbReference type="Ensembl" id="ENSPMGP00000019552.1"/>
    </source>
</evidence>
<name>A0A3B4AQV0_9GOBI</name>
<evidence type="ECO:0000256" key="1">
    <source>
        <dbReference type="SAM" id="MobiDB-lite"/>
    </source>
</evidence>
<dbReference type="PANTHER" id="PTHR16155">
    <property type="entry name" value="DED DOMAIN-CONTAINING PROTEIN"/>
    <property type="match status" value="1"/>
</dbReference>
<dbReference type="STRING" id="409849.ENSPMGP00000019552"/>
<keyword evidence="4" id="KW-1185">Reference proteome</keyword>
<dbReference type="InterPro" id="IPR001660">
    <property type="entry name" value="SAM"/>
</dbReference>
<dbReference type="PANTHER" id="PTHR16155:SF18">
    <property type="entry name" value="STERILE ALPHA MOTIF DOMAIN-CONTAINING PROTEIN 9-LIKE"/>
    <property type="match status" value="1"/>
</dbReference>
<dbReference type="Proteomes" id="UP000261520">
    <property type="component" value="Unplaced"/>
</dbReference>
<protein>
    <recommendedName>
        <fullName evidence="2">SAM domain-containing protein</fullName>
    </recommendedName>
</protein>
<feature type="compositionally biased region" description="Basic and acidic residues" evidence="1">
    <location>
        <begin position="1059"/>
        <end position="1075"/>
    </location>
</feature>
<reference evidence="3" key="1">
    <citation type="submission" date="2025-08" db="UniProtKB">
        <authorList>
            <consortium name="Ensembl"/>
        </authorList>
    </citation>
    <scope>IDENTIFICATION</scope>
</reference>
<evidence type="ECO:0000259" key="2">
    <source>
        <dbReference type="PROSITE" id="PS50105"/>
    </source>
</evidence>
<dbReference type="InterPro" id="IPR013761">
    <property type="entry name" value="SAM/pointed_sf"/>
</dbReference>
<dbReference type="GO" id="GO:0005737">
    <property type="term" value="C:cytoplasm"/>
    <property type="evidence" value="ECO:0007669"/>
    <property type="project" value="TreeGrafter"/>
</dbReference>
<sequence>ISGHAFPPIMEDWTKEHVRDWLITHLRISPKVAQSLYDQEASGACLVSFEKQDLLELGVPPAPALQILRQVVRFNRCSELSAQHQESEESEKIPQDKLETQTVTTDSGFHSESASVLHEARNDFEEQFTEHEHLQIQSLSPIKRAVCVLRPFDKSTAPVFYTEHHFLPTVAGPNNLLDPVHEYKLLPDSNEISQREVLFEFTNEIFCFAASCMNSRTNGTIHFGVKDELGQEHGQIIGHQISSMILYSEAFESDLSKYFEQQHIHSARMCIRPPVFVQVQCEDGTASDKWVIEVDVVPLYSETQESVFYTILDIPSTEKNQHQSKVECLFVREGSRKVNILSDSNPRVFQEKIKEISDKVKRWASARRAAEEKYEPPPPNEHQGQRLKQLITCGRDSLSDFMHVFVVTDKCHSSQLEHMDFLKELNLFVVLDFDPESGTNGTCHFYRRSHRASVIANLNLFKQTSWVFCNGHAGHMSNSERPLSQHEWLKNRSGCINNMVSFLCSPDLLPKHSFLVLIILHSPISDISNPILETFCALYRSLGGMDNMLCLCKDDTIFSLWKNLVEVRCKEDITNKCIYTLSLHEISSTIMKLKEPQTRASRRFLPSTGSSSVLLEKKEEEMMTDLEILCENECEKTEIETNKSFEEFKKNTEEVFYRGGQVSWWNFYLSEQPGSLPFIKRDKYGDLYQLICPVQGYTSPCVVVPLFHHPGCGGTTLAKHILWNLKNKFRCAVVKNQMATNKDIALQVRTLLTYGKQEQPGYTPVLLLVDNWYDVDDLKQCILGAAIDRNQPNNLVVLILHLNNILKDLDIGSQQGKLLSFLALLNSYVNGSYISLSSCEELVGIRNPLWRQESLEDKMNPYSTLLITFTVEEHGTYQAVRLLHQMIAENCIKVFKENQHDLSDITIDLLFCESLYRTCMGKDFLNQFIQSMLVTRTRREQGDDKNTLFSPLIENIQKEEGFDKVKKVLERAIDRFDRSATLPQALARHMCLNEKDFDSALKWALDAQNKRSNSYIADTVGQVYKSQLKMLIEHSKEAHPELLNECLQLASKAVSAFRESQERKQRDEQIDPLDRHGRKVEKAGYNTSGYLGETEVIIMLLDLITELPVFSVSDRHKRDKMLQVLRGQQPITILGNSDPEINAIVTVLKDHGRFLVSLKPRLKEIFTFFEKYFIYLRPRHVPLNRETADERNKRKVFELFKKYIKLFSCSEEEKERERERNPKLSQQQVIEDHRRDLEMMQADTFAGLLQSLSHKNKSEIIFEKWKFIFENSVSRYTSTSDTVNYILSNIVLHTIDPNSKLLKKYEELVALLNDVLQKEGTRSNLLELYYLCMLLMWPSKDQSLKNFTQYSNISTYIASAKKSFHKRFSFICPSRSAIAHFFLGKSSGLKRIVSKGKLDTILFESYASDDNPNLHHVWHSGLAWSNQKIQEKLLRVKGSSENGDIYVTYGANTKIMIRPAYLGDIRSGYSREEVSFYIGFTLEG</sequence>
<accession>A0A3B4AQV0</accession>
<dbReference type="PROSITE" id="PS50105">
    <property type="entry name" value="SAM_DOMAIN"/>
    <property type="match status" value="1"/>
</dbReference>
<dbReference type="Ensembl" id="ENSPMGT00000020840.1">
    <property type="protein sequence ID" value="ENSPMGP00000019552.1"/>
    <property type="gene ID" value="ENSPMGG00000015877.1"/>
</dbReference>
<feature type="region of interest" description="Disordered" evidence="1">
    <location>
        <begin position="1058"/>
        <end position="1077"/>
    </location>
</feature>
<organism evidence="3 4">
    <name type="scientific">Periophthalmus magnuspinnatus</name>
    <dbReference type="NCBI Taxonomy" id="409849"/>
    <lineage>
        <taxon>Eukaryota</taxon>
        <taxon>Metazoa</taxon>
        <taxon>Chordata</taxon>
        <taxon>Craniata</taxon>
        <taxon>Vertebrata</taxon>
        <taxon>Euteleostomi</taxon>
        <taxon>Actinopterygii</taxon>
        <taxon>Neopterygii</taxon>
        <taxon>Teleostei</taxon>
        <taxon>Neoteleostei</taxon>
        <taxon>Acanthomorphata</taxon>
        <taxon>Gobiaria</taxon>
        <taxon>Gobiiformes</taxon>
        <taxon>Gobioidei</taxon>
        <taxon>Gobiidae</taxon>
        <taxon>Oxudercinae</taxon>
        <taxon>Periophthalmus</taxon>
    </lineage>
</organism>
<feature type="domain" description="SAM" evidence="2">
    <location>
        <begin position="13"/>
        <end position="59"/>
    </location>
</feature>
<dbReference type="SUPFAM" id="SSF47769">
    <property type="entry name" value="SAM/Pointed domain"/>
    <property type="match status" value="1"/>
</dbReference>
<reference evidence="3" key="2">
    <citation type="submission" date="2025-09" db="UniProtKB">
        <authorList>
            <consortium name="Ensembl"/>
        </authorList>
    </citation>
    <scope>IDENTIFICATION</scope>
</reference>
<evidence type="ECO:0000313" key="4">
    <source>
        <dbReference type="Proteomes" id="UP000261520"/>
    </source>
</evidence>